<dbReference type="GO" id="GO:0035556">
    <property type="term" value="P:intracellular signal transduction"/>
    <property type="evidence" value="ECO:0007669"/>
    <property type="project" value="TreeGrafter"/>
</dbReference>
<dbReference type="GO" id="GO:0000226">
    <property type="term" value="P:microtubule cytoskeleton organization"/>
    <property type="evidence" value="ECO:0007669"/>
    <property type="project" value="TreeGrafter"/>
</dbReference>
<evidence type="ECO:0000256" key="1">
    <source>
        <dbReference type="ARBA" id="ARBA00022741"/>
    </source>
</evidence>
<dbReference type="PROSITE" id="PS00108">
    <property type="entry name" value="PROTEIN_KINASE_ST"/>
    <property type="match status" value="1"/>
</dbReference>
<dbReference type="InterPro" id="IPR011009">
    <property type="entry name" value="Kinase-like_dom_sf"/>
</dbReference>
<dbReference type="STRING" id="1095629.A0A0C9XAG0"/>
<dbReference type="PROSITE" id="PS00107">
    <property type="entry name" value="PROTEIN_KINASE_ATP"/>
    <property type="match status" value="1"/>
</dbReference>
<dbReference type="EMBL" id="KN838600">
    <property type="protein sequence ID" value="KIK01916.1"/>
    <property type="molecule type" value="Genomic_DNA"/>
</dbReference>
<dbReference type="InterPro" id="IPR017441">
    <property type="entry name" value="Protein_kinase_ATP_BS"/>
</dbReference>
<keyword evidence="2 3" id="KW-0067">ATP-binding</keyword>
<protein>
    <recommendedName>
        <fullName evidence="5">Protein kinase domain-containing protein</fullName>
    </recommendedName>
</protein>
<feature type="region of interest" description="Disordered" evidence="4">
    <location>
        <begin position="534"/>
        <end position="553"/>
    </location>
</feature>
<dbReference type="SMART" id="SM00220">
    <property type="entry name" value="S_TKc"/>
    <property type="match status" value="1"/>
</dbReference>
<organism evidence="6 7">
    <name type="scientific">Laccaria amethystina LaAM-08-1</name>
    <dbReference type="NCBI Taxonomy" id="1095629"/>
    <lineage>
        <taxon>Eukaryota</taxon>
        <taxon>Fungi</taxon>
        <taxon>Dikarya</taxon>
        <taxon>Basidiomycota</taxon>
        <taxon>Agaricomycotina</taxon>
        <taxon>Agaricomycetes</taxon>
        <taxon>Agaricomycetidae</taxon>
        <taxon>Agaricales</taxon>
        <taxon>Agaricineae</taxon>
        <taxon>Hydnangiaceae</taxon>
        <taxon>Laccaria</taxon>
    </lineage>
</organism>
<feature type="region of interest" description="Disordered" evidence="4">
    <location>
        <begin position="372"/>
        <end position="525"/>
    </location>
</feature>
<keyword evidence="7" id="KW-1185">Reference proteome</keyword>
<feature type="region of interest" description="Disordered" evidence="4">
    <location>
        <begin position="655"/>
        <end position="674"/>
    </location>
</feature>
<feature type="binding site" evidence="3">
    <location>
        <position position="72"/>
    </location>
    <ligand>
        <name>ATP</name>
        <dbReference type="ChEBI" id="CHEBI:30616"/>
    </ligand>
</feature>
<evidence type="ECO:0000259" key="5">
    <source>
        <dbReference type="PROSITE" id="PS50011"/>
    </source>
</evidence>
<reference evidence="7" key="2">
    <citation type="submission" date="2015-01" db="EMBL/GenBank/DDBJ databases">
        <title>Evolutionary Origins and Diversification of the Mycorrhizal Mutualists.</title>
        <authorList>
            <consortium name="DOE Joint Genome Institute"/>
            <consortium name="Mycorrhizal Genomics Consortium"/>
            <person name="Kohler A."/>
            <person name="Kuo A."/>
            <person name="Nagy L.G."/>
            <person name="Floudas D."/>
            <person name="Copeland A."/>
            <person name="Barry K.W."/>
            <person name="Cichocki N."/>
            <person name="Veneault-Fourrey C."/>
            <person name="LaButti K."/>
            <person name="Lindquist E.A."/>
            <person name="Lipzen A."/>
            <person name="Lundell T."/>
            <person name="Morin E."/>
            <person name="Murat C."/>
            <person name="Riley R."/>
            <person name="Ohm R."/>
            <person name="Sun H."/>
            <person name="Tunlid A."/>
            <person name="Henrissat B."/>
            <person name="Grigoriev I.V."/>
            <person name="Hibbett D.S."/>
            <person name="Martin F."/>
        </authorList>
    </citation>
    <scope>NUCLEOTIDE SEQUENCE [LARGE SCALE GENOMIC DNA]</scope>
    <source>
        <strain evidence="7">LaAM-08-1</strain>
    </source>
</reference>
<evidence type="ECO:0000256" key="3">
    <source>
        <dbReference type="PROSITE-ProRule" id="PRU10141"/>
    </source>
</evidence>
<dbReference type="PROSITE" id="PS50011">
    <property type="entry name" value="PROTEIN_KINASE_DOM"/>
    <property type="match status" value="1"/>
</dbReference>
<feature type="region of interest" description="Disordered" evidence="4">
    <location>
        <begin position="564"/>
        <end position="637"/>
    </location>
</feature>
<feature type="compositionally biased region" description="Low complexity" evidence="4">
    <location>
        <begin position="462"/>
        <end position="493"/>
    </location>
</feature>
<dbReference type="Pfam" id="PF00069">
    <property type="entry name" value="Pkinase"/>
    <property type="match status" value="2"/>
</dbReference>
<dbReference type="Proteomes" id="UP000054477">
    <property type="component" value="Unassembled WGS sequence"/>
</dbReference>
<name>A0A0C9XAG0_9AGAR</name>
<evidence type="ECO:0000313" key="7">
    <source>
        <dbReference type="Proteomes" id="UP000054477"/>
    </source>
</evidence>
<evidence type="ECO:0000256" key="4">
    <source>
        <dbReference type="SAM" id="MobiDB-lite"/>
    </source>
</evidence>
<feature type="compositionally biased region" description="Basic and acidic residues" evidence="4">
    <location>
        <begin position="564"/>
        <end position="573"/>
    </location>
</feature>
<dbReference type="GO" id="GO:0005524">
    <property type="term" value="F:ATP binding"/>
    <property type="evidence" value="ECO:0007669"/>
    <property type="project" value="UniProtKB-UniRule"/>
</dbReference>
<dbReference type="OrthoDB" id="4062651at2759"/>
<dbReference type="Gene3D" id="1.10.510.10">
    <property type="entry name" value="Transferase(Phosphotransferase) domain 1"/>
    <property type="match status" value="2"/>
</dbReference>
<dbReference type="InterPro" id="IPR000719">
    <property type="entry name" value="Prot_kinase_dom"/>
</dbReference>
<dbReference type="PANTHER" id="PTHR24346:SF76">
    <property type="entry name" value="NON-SPECIFIC SERINE_THREONINE PROTEIN KINASE"/>
    <property type="match status" value="1"/>
</dbReference>
<dbReference type="PANTHER" id="PTHR24346">
    <property type="entry name" value="MAP/MICROTUBULE AFFINITY-REGULATING KINASE"/>
    <property type="match status" value="1"/>
</dbReference>
<dbReference type="AlphaFoldDB" id="A0A0C9XAG0"/>
<dbReference type="InterPro" id="IPR008271">
    <property type="entry name" value="Ser/Thr_kinase_AS"/>
</dbReference>
<feature type="domain" description="Protein kinase" evidence="5">
    <location>
        <begin position="44"/>
        <end position="367"/>
    </location>
</feature>
<dbReference type="GO" id="GO:0004674">
    <property type="term" value="F:protein serine/threonine kinase activity"/>
    <property type="evidence" value="ECO:0007669"/>
    <property type="project" value="TreeGrafter"/>
</dbReference>
<dbReference type="GO" id="GO:0005737">
    <property type="term" value="C:cytoplasm"/>
    <property type="evidence" value="ECO:0007669"/>
    <property type="project" value="TreeGrafter"/>
</dbReference>
<keyword evidence="1 3" id="KW-0547">Nucleotide-binding</keyword>
<proteinExistence type="predicted"/>
<feature type="compositionally biased region" description="Low complexity" evidence="4">
    <location>
        <begin position="508"/>
        <end position="521"/>
    </location>
</feature>
<evidence type="ECO:0000313" key="6">
    <source>
        <dbReference type="EMBL" id="KIK01916.1"/>
    </source>
</evidence>
<sequence>MSASLSHSSNLSASPAALFLSAFSSPKATHARLPDDEGEDVAGYTLGGIIGHGASSIIRRASSPAGGVVAVKIVRRSDLVKAGNAPQARKRLQHEASIWSSLSHEHILPLFSVVHSSYADYFITLLCPAGSLFDILKRDGRPALPQDDAGMMFRQVVRGLRYLHEIAMFVHRDMKLENVLVDEMGVCRIGDFGMTKKIGELDEDDQLQAEQHDTPLDNLHHPAVHRAVSLAMPSSKRRTSFQIHQVARHSTTRHRNSTSNIDPAHVFQPGSLPYAPPELLLPQTADAMPPHPCQDIWALGVMLYTLLTGRLPFSDSFEPRLQMKILNGEYEVPTDIGRGAERILKGCLERQISNRWTIAMVDEIAWGVGWGTEGDDATHGESDDDLELPAPSTSQSRSRSRPAELSIPDMSDWQQEEPRSRPALDAASRRSSSRAKRSQSRAPIVTSSARASNRSMSRHSRAPSPSHISISTSILVSNLSSSTSSPFSSSPSSAVERGRRPNKSHTFTSRSPSPSMAPTTPADIESLFHPPTVLEQPDELDLDSPRDNGRGLRSIRRDLYSAVHQREDTRDVPSDWSAELGKKSIPEDQESLSSNGHDETNHHVCRSARPSRNSSLAPSRRKRPASAQPPWARDQEKVIAAPLVQKHSVESFLNHFRGSPASGRVNRGRSMDRE</sequence>
<evidence type="ECO:0000256" key="2">
    <source>
        <dbReference type="ARBA" id="ARBA00022840"/>
    </source>
</evidence>
<gene>
    <name evidence="6" type="ORF">K443DRAFT_6577</name>
</gene>
<accession>A0A0C9XAG0</accession>
<dbReference type="HOGENOM" id="CLU_017586_0_0_1"/>
<dbReference type="SUPFAM" id="SSF56112">
    <property type="entry name" value="Protein kinase-like (PK-like)"/>
    <property type="match status" value="1"/>
</dbReference>
<reference evidence="6 7" key="1">
    <citation type="submission" date="2014-04" db="EMBL/GenBank/DDBJ databases">
        <authorList>
            <consortium name="DOE Joint Genome Institute"/>
            <person name="Kuo A."/>
            <person name="Kohler A."/>
            <person name="Nagy L.G."/>
            <person name="Floudas D."/>
            <person name="Copeland A."/>
            <person name="Barry K.W."/>
            <person name="Cichocki N."/>
            <person name="Veneault-Fourrey C."/>
            <person name="LaButti K."/>
            <person name="Lindquist E.A."/>
            <person name="Lipzen A."/>
            <person name="Lundell T."/>
            <person name="Morin E."/>
            <person name="Murat C."/>
            <person name="Sun H."/>
            <person name="Tunlid A."/>
            <person name="Henrissat B."/>
            <person name="Grigoriev I.V."/>
            <person name="Hibbett D.S."/>
            <person name="Martin F."/>
            <person name="Nordberg H.P."/>
            <person name="Cantor M.N."/>
            <person name="Hua S.X."/>
        </authorList>
    </citation>
    <scope>NUCLEOTIDE SEQUENCE [LARGE SCALE GENOMIC DNA]</scope>
    <source>
        <strain evidence="6 7">LaAM-08-1</strain>
    </source>
</reference>
<feature type="compositionally biased region" description="Basic and acidic residues" evidence="4">
    <location>
        <begin position="543"/>
        <end position="553"/>
    </location>
</feature>